<dbReference type="AlphaFoldDB" id="A0A0N4X0H9"/>
<gene>
    <name evidence="2" type="ORF">HPLM_LOCUS17753</name>
</gene>
<proteinExistence type="predicted"/>
<protein>
    <submittedName>
        <fullName evidence="2 4">Uncharacterized protein</fullName>
    </submittedName>
</protein>
<evidence type="ECO:0000313" key="2">
    <source>
        <dbReference type="EMBL" id="VDO66784.1"/>
    </source>
</evidence>
<reference evidence="4" key="1">
    <citation type="submission" date="2017-02" db="UniProtKB">
        <authorList>
            <consortium name="WormBaseParasite"/>
        </authorList>
    </citation>
    <scope>IDENTIFICATION</scope>
</reference>
<evidence type="ECO:0000313" key="3">
    <source>
        <dbReference type="Proteomes" id="UP000268014"/>
    </source>
</evidence>
<evidence type="ECO:0000256" key="1">
    <source>
        <dbReference type="SAM" id="MobiDB-lite"/>
    </source>
</evidence>
<feature type="region of interest" description="Disordered" evidence="1">
    <location>
        <begin position="130"/>
        <end position="170"/>
    </location>
</feature>
<keyword evidence="3" id="KW-1185">Reference proteome</keyword>
<name>A0A0N4X0H9_HAEPC</name>
<evidence type="ECO:0000313" key="4">
    <source>
        <dbReference type="WBParaSite" id="HPLM_0001776001-mRNA-1"/>
    </source>
</evidence>
<sequence>MRFELRVWAILAHQYDLPHYVLDSAALFSNLYLCHGRAYRSPRRRFRSCTAELRRSENTISSFLPELEIQVVHFFDQSQSLPPFFRALDHSYRISTVRKPAITMDSHNAVQSEPNSESVEVSPSITIEEIDRPSTRCDGSIADIPYVDDSDFGVSPRPVLETQSQSEFSL</sequence>
<dbReference type="EMBL" id="UZAF01020133">
    <property type="protein sequence ID" value="VDO66784.1"/>
    <property type="molecule type" value="Genomic_DNA"/>
</dbReference>
<accession>A0A0N4X0H9</accession>
<feature type="compositionally biased region" description="Polar residues" evidence="1">
    <location>
        <begin position="161"/>
        <end position="170"/>
    </location>
</feature>
<dbReference type="OMA" id="PIMEMTS"/>
<organism evidence="4">
    <name type="scientific">Haemonchus placei</name>
    <name type="common">Barber's pole worm</name>
    <dbReference type="NCBI Taxonomy" id="6290"/>
    <lineage>
        <taxon>Eukaryota</taxon>
        <taxon>Metazoa</taxon>
        <taxon>Ecdysozoa</taxon>
        <taxon>Nematoda</taxon>
        <taxon>Chromadorea</taxon>
        <taxon>Rhabditida</taxon>
        <taxon>Rhabditina</taxon>
        <taxon>Rhabditomorpha</taxon>
        <taxon>Strongyloidea</taxon>
        <taxon>Trichostrongylidae</taxon>
        <taxon>Haemonchus</taxon>
    </lineage>
</organism>
<dbReference type="WBParaSite" id="HPLM_0001776001-mRNA-1">
    <property type="protein sequence ID" value="HPLM_0001776001-mRNA-1"/>
    <property type="gene ID" value="HPLM_0001776001"/>
</dbReference>
<dbReference type="Proteomes" id="UP000268014">
    <property type="component" value="Unassembled WGS sequence"/>
</dbReference>
<reference evidence="2 3" key="2">
    <citation type="submission" date="2018-11" db="EMBL/GenBank/DDBJ databases">
        <authorList>
            <consortium name="Pathogen Informatics"/>
        </authorList>
    </citation>
    <scope>NUCLEOTIDE SEQUENCE [LARGE SCALE GENOMIC DNA]</scope>
    <source>
        <strain evidence="2 3">MHpl1</strain>
    </source>
</reference>